<gene>
    <name evidence="2" type="ORF">B0T25DRAFT_570322</name>
</gene>
<reference evidence="2" key="1">
    <citation type="journal article" date="2023" name="Mol. Phylogenet. Evol.">
        <title>Genome-scale phylogeny and comparative genomics of the fungal order Sordariales.</title>
        <authorList>
            <person name="Hensen N."/>
            <person name="Bonometti L."/>
            <person name="Westerberg I."/>
            <person name="Brannstrom I.O."/>
            <person name="Guillou S."/>
            <person name="Cros-Aarteil S."/>
            <person name="Calhoun S."/>
            <person name="Haridas S."/>
            <person name="Kuo A."/>
            <person name="Mondo S."/>
            <person name="Pangilinan J."/>
            <person name="Riley R."/>
            <person name="LaButti K."/>
            <person name="Andreopoulos B."/>
            <person name="Lipzen A."/>
            <person name="Chen C."/>
            <person name="Yan M."/>
            <person name="Daum C."/>
            <person name="Ng V."/>
            <person name="Clum A."/>
            <person name="Steindorff A."/>
            <person name="Ohm R.A."/>
            <person name="Martin F."/>
            <person name="Silar P."/>
            <person name="Natvig D.O."/>
            <person name="Lalanne C."/>
            <person name="Gautier V."/>
            <person name="Ament-Velasquez S.L."/>
            <person name="Kruys A."/>
            <person name="Hutchinson M.I."/>
            <person name="Powell A.J."/>
            <person name="Barry K."/>
            <person name="Miller A.N."/>
            <person name="Grigoriev I.V."/>
            <person name="Debuchy R."/>
            <person name="Gladieux P."/>
            <person name="Hiltunen Thoren M."/>
            <person name="Johannesson H."/>
        </authorList>
    </citation>
    <scope>NUCLEOTIDE SEQUENCE</scope>
    <source>
        <strain evidence="2">CBS 955.72</strain>
    </source>
</reference>
<dbReference type="Proteomes" id="UP001275084">
    <property type="component" value="Unassembled WGS sequence"/>
</dbReference>
<keyword evidence="3" id="KW-1185">Reference proteome</keyword>
<evidence type="ECO:0000256" key="1">
    <source>
        <dbReference type="SAM" id="MobiDB-lite"/>
    </source>
</evidence>
<dbReference type="AlphaFoldDB" id="A0AAJ0HFP2"/>
<feature type="compositionally biased region" description="Low complexity" evidence="1">
    <location>
        <begin position="134"/>
        <end position="146"/>
    </location>
</feature>
<name>A0AAJ0HFP2_9PEZI</name>
<reference evidence="2" key="2">
    <citation type="submission" date="2023-06" db="EMBL/GenBank/DDBJ databases">
        <authorList>
            <consortium name="Lawrence Berkeley National Laboratory"/>
            <person name="Haridas S."/>
            <person name="Hensen N."/>
            <person name="Bonometti L."/>
            <person name="Westerberg I."/>
            <person name="Brannstrom I.O."/>
            <person name="Guillou S."/>
            <person name="Cros-Aarteil S."/>
            <person name="Calhoun S."/>
            <person name="Kuo A."/>
            <person name="Mondo S."/>
            <person name="Pangilinan J."/>
            <person name="Riley R."/>
            <person name="Labutti K."/>
            <person name="Andreopoulos B."/>
            <person name="Lipzen A."/>
            <person name="Chen C."/>
            <person name="Yanf M."/>
            <person name="Daum C."/>
            <person name="Ng V."/>
            <person name="Clum A."/>
            <person name="Steindorff A."/>
            <person name="Ohm R."/>
            <person name="Martin F."/>
            <person name="Silar P."/>
            <person name="Natvig D."/>
            <person name="Lalanne C."/>
            <person name="Gautier V."/>
            <person name="Ament-Velasquez S.L."/>
            <person name="Kruys A."/>
            <person name="Hutchinson M.I."/>
            <person name="Powell A.J."/>
            <person name="Barry K."/>
            <person name="Miller A.N."/>
            <person name="Grigoriev I.V."/>
            <person name="Debuchy R."/>
            <person name="Gladieux P."/>
            <person name="Thoren M.H."/>
            <person name="Johannesson H."/>
        </authorList>
    </citation>
    <scope>NUCLEOTIDE SEQUENCE</scope>
    <source>
        <strain evidence="2">CBS 955.72</strain>
    </source>
</reference>
<organism evidence="2 3">
    <name type="scientific">Lasiosphaeria hispida</name>
    <dbReference type="NCBI Taxonomy" id="260671"/>
    <lineage>
        <taxon>Eukaryota</taxon>
        <taxon>Fungi</taxon>
        <taxon>Dikarya</taxon>
        <taxon>Ascomycota</taxon>
        <taxon>Pezizomycotina</taxon>
        <taxon>Sordariomycetes</taxon>
        <taxon>Sordariomycetidae</taxon>
        <taxon>Sordariales</taxon>
        <taxon>Lasiosphaeriaceae</taxon>
        <taxon>Lasiosphaeria</taxon>
    </lineage>
</organism>
<sequence>MAPRRKLPPLQPPMPAKVKKIRQRQTKGKRLQTRPEKKAAIAEAKQMELCKAAAALKMPKAPRAKKTAPGPAPKTPTPTTPAPSRLFQGGQPAQEEEPRVQTAAPPGSAPRKTAATRKTAMPRKTAVPRKTAMPRKTATPRKTAAPGPAPTTPARRRLFQGPQLAEEEPEAAPPGAAPAQEEEEPRPRLRVRPKKTARALGE</sequence>
<feature type="region of interest" description="Disordered" evidence="1">
    <location>
        <begin position="54"/>
        <end position="202"/>
    </location>
</feature>
<feature type="compositionally biased region" description="Basic residues" evidence="1">
    <location>
        <begin position="188"/>
        <end position="202"/>
    </location>
</feature>
<proteinExistence type="predicted"/>
<evidence type="ECO:0000313" key="3">
    <source>
        <dbReference type="Proteomes" id="UP001275084"/>
    </source>
</evidence>
<accession>A0AAJ0HFP2</accession>
<feature type="compositionally biased region" description="Basic residues" evidence="1">
    <location>
        <begin position="17"/>
        <end position="32"/>
    </location>
</feature>
<protein>
    <submittedName>
        <fullName evidence="2">Uncharacterized protein</fullName>
    </submittedName>
</protein>
<dbReference type="EMBL" id="JAUIQD010000005">
    <property type="protein sequence ID" value="KAK3349715.1"/>
    <property type="molecule type" value="Genomic_DNA"/>
</dbReference>
<evidence type="ECO:0000313" key="2">
    <source>
        <dbReference type="EMBL" id="KAK3349715.1"/>
    </source>
</evidence>
<comment type="caution">
    <text evidence="2">The sequence shown here is derived from an EMBL/GenBank/DDBJ whole genome shotgun (WGS) entry which is preliminary data.</text>
</comment>
<feature type="compositionally biased region" description="Pro residues" evidence="1">
    <location>
        <begin position="70"/>
        <end position="81"/>
    </location>
</feature>
<feature type="compositionally biased region" description="Low complexity" evidence="1">
    <location>
        <begin position="109"/>
        <end position="125"/>
    </location>
</feature>
<feature type="region of interest" description="Disordered" evidence="1">
    <location>
        <begin position="1"/>
        <end position="40"/>
    </location>
</feature>